<accession>A0AC35FZF1</accession>
<reference evidence="2" key="1">
    <citation type="submission" date="2022-11" db="UniProtKB">
        <authorList>
            <consortium name="WormBaseParasite"/>
        </authorList>
    </citation>
    <scope>IDENTIFICATION</scope>
</reference>
<dbReference type="WBParaSite" id="PS1159_v2.g22488.t2">
    <property type="protein sequence ID" value="PS1159_v2.g22488.t2"/>
    <property type="gene ID" value="PS1159_v2.g22488"/>
</dbReference>
<organism evidence="1 2">
    <name type="scientific">Panagrolaimus sp. PS1159</name>
    <dbReference type="NCBI Taxonomy" id="55785"/>
    <lineage>
        <taxon>Eukaryota</taxon>
        <taxon>Metazoa</taxon>
        <taxon>Ecdysozoa</taxon>
        <taxon>Nematoda</taxon>
        <taxon>Chromadorea</taxon>
        <taxon>Rhabditida</taxon>
        <taxon>Tylenchina</taxon>
        <taxon>Panagrolaimomorpha</taxon>
        <taxon>Panagrolaimoidea</taxon>
        <taxon>Panagrolaimidae</taxon>
        <taxon>Panagrolaimus</taxon>
    </lineage>
</organism>
<sequence>MDHIDPFNEDEPFFDYDPDELMRIVSAECEKAVHIPREKELQNLIVQHLTDPKILTYRKMFASVAKNLDCRDVLIVEANSILRPLTPEKIMECVCKVANQLKLDKSRWIIYDDALTDIIIGLEDYELLTGHYALMLLIRCNDLKIEINKKKEKYIKKQLAETNYKSMREVLKCIFIEMNNLSVHSLSAQQFNNLRPFEEILLGMLDRNNGKCPPLLIVNEISRLLPSAPIYMFKRFCDAAEDIVNSFRPLGVICEIIGHPFLFPLFLHPRINFTNQWLLEGGTKIPSKSFLPRSTFVQAPQTFLKYILLKQPRLFVFDENNMSPFDLLFKYTLFDVTECLLILILEAMAEMEETDRSFEDPLNQYNWQHISDMCAYSLVSGKANFSLLLENLVNHLTLLKYRKARGELMRVVLQYISVHVSAAIRAEKTAKIEFSFYPKLVELYNLLYHEDTSEVSTSAEQMKLVRFFAPTAIWLNLLAIKNTDVVIEPPPKLVRYVNFIENLLTSDSKAEKEGFITVIANSYTGRPEIFQKHFCDIVYREIQKPLNNHTSFWPLPYGKRALNGGKALDITLLSCLSFNAGQSLFKYLQEEWNQRMTRNEFPSPGLIETIARMTFMGDFKGSIKSMVNIFLRKVKQEPNLPHYHLLILSEFFTCRVKVINDYSICPTFYLKTYSLMPGYCRNFGAPGIQRYATFEHQFLRIFCYSSPFIFIQCIKVMMAMATQQHEKHNYVPFTSATDFGNGKTAASAEISSLILLQYYRTYKLVMPSTLISFPNSSQELEVHDNKVIETQTISAATKKWIPEKFQKMKIAEFPSFNYIQTLLSMIDQDDIYQFNAQNEMHFRNDPHFRILLLLFNLVCQNPQQRPQSFPHFGYVLLNLYNSHYLISATNVLVDYLISTLKEFKDSMAPISKYIHLRNCINEFIFYHNFISFDRFLLQFVTHPNDNESIILMLEFTKILLIDNQPVDERLNFLIDILPSHYDISFCNSQTLFIGIKEYYDRFPEPTYYERANLDPNYPIQDDEHLPIYYSNLMEKLLPIVDHIFHRSIEQELHDDYFFPMVTRLTVVYKYHRKFF</sequence>
<proteinExistence type="predicted"/>
<dbReference type="Proteomes" id="UP000887580">
    <property type="component" value="Unplaced"/>
</dbReference>
<evidence type="ECO:0000313" key="2">
    <source>
        <dbReference type="WBParaSite" id="PS1159_v2.g22488.t2"/>
    </source>
</evidence>
<name>A0AC35FZF1_9BILA</name>
<evidence type="ECO:0000313" key="1">
    <source>
        <dbReference type="Proteomes" id="UP000887580"/>
    </source>
</evidence>
<protein>
    <submittedName>
        <fullName evidence="2">Mediator of RNA polymerase II transcription subunit 23</fullName>
    </submittedName>
</protein>